<dbReference type="EC" id="1.11.1.7" evidence="1"/>
<keyword evidence="1" id="KW-0560">Oxidoreductase</keyword>
<protein>
    <submittedName>
        <fullName evidence="1">Peroxidase protein</fullName>
        <ecNumber evidence="1">1.11.1.7</ecNumber>
    </submittedName>
</protein>
<proteinExistence type="predicted"/>
<evidence type="ECO:0000313" key="1">
    <source>
        <dbReference type="EMBL" id="KAH7660794.1"/>
    </source>
</evidence>
<keyword evidence="2" id="KW-1185">Reference proteome</keyword>
<accession>A0ACB7UK11</accession>
<gene>
    <name evidence="1" type="ORF">IHE45_15G017100</name>
</gene>
<evidence type="ECO:0000313" key="2">
    <source>
        <dbReference type="Proteomes" id="UP000827976"/>
    </source>
</evidence>
<organism evidence="1 2">
    <name type="scientific">Dioscorea alata</name>
    <name type="common">Purple yam</name>
    <dbReference type="NCBI Taxonomy" id="55571"/>
    <lineage>
        <taxon>Eukaryota</taxon>
        <taxon>Viridiplantae</taxon>
        <taxon>Streptophyta</taxon>
        <taxon>Embryophyta</taxon>
        <taxon>Tracheophyta</taxon>
        <taxon>Spermatophyta</taxon>
        <taxon>Magnoliopsida</taxon>
        <taxon>Liliopsida</taxon>
        <taxon>Dioscoreales</taxon>
        <taxon>Dioscoreaceae</taxon>
        <taxon>Dioscorea</taxon>
    </lineage>
</organism>
<reference evidence="2" key="1">
    <citation type="journal article" date="2022" name="Nat. Commun.">
        <title>Chromosome evolution and the genetic basis of agronomically important traits in greater yam.</title>
        <authorList>
            <person name="Bredeson J.V."/>
            <person name="Lyons J.B."/>
            <person name="Oniyinde I.O."/>
            <person name="Okereke N.R."/>
            <person name="Kolade O."/>
            <person name="Nnabue I."/>
            <person name="Nwadili C.O."/>
            <person name="Hribova E."/>
            <person name="Parker M."/>
            <person name="Nwogha J."/>
            <person name="Shu S."/>
            <person name="Carlson J."/>
            <person name="Kariba R."/>
            <person name="Muthemba S."/>
            <person name="Knop K."/>
            <person name="Barton G.J."/>
            <person name="Sherwood A.V."/>
            <person name="Lopez-Montes A."/>
            <person name="Asiedu R."/>
            <person name="Jamnadass R."/>
            <person name="Muchugi A."/>
            <person name="Goodstein D."/>
            <person name="Egesi C.N."/>
            <person name="Featherston J."/>
            <person name="Asfaw A."/>
            <person name="Simpson G.G."/>
            <person name="Dolezel J."/>
            <person name="Hendre P.S."/>
            <person name="Van Deynze A."/>
            <person name="Kumar P.L."/>
            <person name="Obidiegwu J.E."/>
            <person name="Bhattacharjee R."/>
            <person name="Rokhsar D.S."/>
        </authorList>
    </citation>
    <scope>NUCLEOTIDE SEQUENCE [LARGE SCALE GENOMIC DNA]</scope>
    <source>
        <strain evidence="2">cv. TDa95/00328</strain>
    </source>
</reference>
<name>A0ACB7UK11_DIOAL</name>
<keyword evidence="1" id="KW-0575">Peroxidase</keyword>
<dbReference type="Proteomes" id="UP000827976">
    <property type="component" value="Chromosome 15"/>
</dbReference>
<comment type="caution">
    <text evidence="1">The sequence shown here is derived from an EMBL/GenBank/DDBJ whole genome shotgun (WGS) entry which is preliminary data.</text>
</comment>
<dbReference type="EMBL" id="CM037025">
    <property type="protein sequence ID" value="KAH7660794.1"/>
    <property type="molecule type" value="Genomic_DNA"/>
</dbReference>
<sequence>MIGHREDSNGRQELSLSLSFLSLYIPLPLPISLPNLSSLLSPMAAHHLKLASFLLLLLNLTTLINAQLSRNFYSKTCPNVESIVKQAVTAKFQQTFVTVPATLRLFFHDCMVQGCDASVMIASTGNNKAEKDHPDNLSLAGDGFDTVIKAKAAVDAVTQCKNKVSCADILALAARDVVSLAGGPHYEVELGRLDGLSSTASSVTGKLPQPTFNLDKLNSLFSQNKLSQTDMIALSGAHTLGFSHCSRFANRIYGFSKVNPIDPSLNQAYAKQLQGMCPRNVDPTIAINMDPVTPRTFDNQYYKNLQQGKGLFTSDQSLFTDSRSKSTVNAWAQNSATFNQAFIDAMGRLGRVGVKTGSNGNIRRDCSVFN</sequence>